<evidence type="ECO:0000313" key="3">
    <source>
        <dbReference type="Proteomes" id="UP000234456"/>
    </source>
</evidence>
<dbReference type="InterPro" id="IPR013445">
    <property type="entry name" value="CDP_4_6_deHydtase"/>
</dbReference>
<dbReference type="AlphaFoldDB" id="A0A2N4TTQ1"/>
<proteinExistence type="predicted"/>
<dbReference type="InterPro" id="IPR036291">
    <property type="entry name" value="NAD(P)-bd_dom_sf"/>
</dbReference>
<dbReference type="NCBIfam" id="TIGR02622">
    <property type="entry name" value="CDP_4_6_dhtase"/>
    <property type="match status" value="1"/>
</dbReference>
<dbReference type="Pfam" id="PF16363">
    <property type="entry name" value="GDP_Man_Dehyd"/>
    <property type="match status" value="1"/>
</dbReference>
<dbReference type="PANTHER" id="PTHR43000">
    <property type="entry name" value="DTDP-D-GLUCOSE 4,6-DEHYDRATASE-RELATED"/>
    <property type="match status" value="1"/>
</dbReference>
<accession>A0A2N4TTQ1</accession>
<feature type="domain" description="NAD(P)-binding" evidence="1">
    <location>
        <begin position="19"/>
        <end position="329"/>
    </location>
</feature>
<protein>
    <submittedName>
        <fullName evidence="2">CDP-glucose 4,6-dehydratase</fullName>
    </submittedName>
</protein>
<dbReference type="OrthoDB" id="9779041at2"/>
<gene>
    <name evidence="2" type="primary">rfbG</name>
    <name evidence="2" type="ORF">C0Q88_09865</name>
</gene>
<reference evidence="2 3" key="1">
    <citation type="submission" date="2017-12" db="EMBL/GenBank/DDBJ databases">
        <title>Draft genome sequence of Ralstonia pickettii 52.</title>
        <authorList>
            <person name="Zheng B."/>
        </authorList>
    </citation>
    <scope>NUCLEOTIDE SEQUENCE [LARGE SCALE GENOMIC DNA]</scope>
    <source>
        <strain evidence="2 3">52</strain>
    </source>
</reference>
<dbReference type="SUPFAM" id="SSF51735">
    <property type="entry name" value="NAD(P)-binding Rossmann-fold domains"/>
    <property type="match status" value="1"/>
</dbReference>
<dbReference type="CDD" id="cd05252">
    <property type="entry name" value="CDP_GD_SDR_e"/>
    <property type="match status" value="1"/>
</dbReference>
<dbReference type="InterPro" id="IPR016040">
    <property type="entry name" value="NAD(P)-bd_dom"/>
</dbReference>
<comment type="caution">
    <text evidence="2">The sequence shown here is derived from an EMBL/GenBank/DDBJ whole genome shotgun (WGS) entry which is preliminary data.</text>
</comment>
<sequence>MEKVVTLDPRAWAGKRVFLTGHTGFKGSWLALWLRQLGADVYGYSLAPETHPNLFTLAEVESAMAGHTLGDIRDADGLRAAMTAARPDVVFHLAAQPLVRASYQDPVGTYATNVMGTVNVLEAARACAGLSAIVVATTDKCYDNREWAWGYRETDALGGHDPYSASKACAELVAASYRRAFFANGPLLATGRAGNVIGGGDWSEDRLIPDAERAMRAGTPLIIRSPHATRPWQHVLDCLHGYLVLAQRLLARDAACATAWNFGPDSAATRTVEQVLQGLQHHWPALIWQLDANATAGRHEAGMLHLDASRARQHLGWQTAWPFETALEQTAAWYRHLHEKTADARALCDQQIDRFTAAASAATRRSAA</sequence>
<name>A0A2N4TTQ1_RALPI</name>
<dbReference type="Gene3D" id="3.40.50.720">
    <property type="entry name" value="NAD(P)-binding Rossmann-like Domain"/>
    <property type="match status" value="1"/>
</dbReference>
<dbReference type="EMBL" id="PKQE01000002">
    <property type="protein sequence ID" value="PLC43092.1"/>
    <property type="molecule type" value="Genomic_DNA"/>
</dbReference>
<dbReference type="Gene3D" id="3.90.25.10">
    <property type="entry name" value="UDP-galactose 4-epimerase, domain 1"/>
    <property type="match status" value="1"/>
</dbReference>
<evidence type="ECO:0000313" key="2">
    <source>
        <dbReference type="EMBL" id="PLC43092.1"/>
    </source>
</evidence>
<dbReference type="Proteomes" id="UP000234456">
    <property type="component" value="Unassembled WGS sequence"/>
</dbReference>
<evidence type="ECO:0000259" key="1">
    <source>
        <dbReference type="Pfam" id="PF16363"/>
    </source>
</evidence>
<organism evidence="2 3">
    <name type="scientific">Ralstonia pickettii</name>
    <name type="common">Burkholderia pickettii</name>
    <dbReference type="NCBI Taxonomy" id="329"/>
    <lineage>
        <taxon>Bacteria</taxon>
        <taxon>Pseudomonadati</taxon>
        <taxon>Pseudomonadota</taxon>
        <taxon>Betaproteobacteria</taxon>
        <taxon>Burkholderiales</taxon>
        <taxon>Burkholderiaceae</taxon>
        <taxon>Ralstonia</taxon>
    </lineage>
</organism>